<organism evidence="3 4">
    <name type="scientific">Peribacillus deserti</name>
    <dbReference type="NCBI Taxonomy" id="673318"/>
    <lineage>
        <taxon>Bacteria</taxon>
        <taxon>Bacillati</taxon>
        <taxon>Bacillota</taxon>
        <taxon>Bacilli</taxon>
        <taxon>Bacillales</taxon>
        <taxon>Bacillaceae</taxon>
        <taxon>Peribacillus</taxon>
    </lineage>
</organism>
<sequence length="160" mass="17803">MKKIMVVCMLVFTLAIPDMTEARSFSGSKSTSHSYTTESSSTVIQTRSRSRGSYNSGYRTPSRSSGSYNSGYRAPSRSVTKGSTYNRSQIPRRSGTGSFFSHAAAFGAGAFLAHMFHPFGGTYYGASHGFSFFGILLDILLIVVVFKLFRRLFSRNRRYY</sequence>
<keyword evidence="2" id="KW-1133">Transmembrane helix</keyword>
<protein>
    <submittedName>
        <fullName evidence="3">Membrane protein</fullName>
    </submittedName>
</protein>
<name>A0ABS2QEL5_9BACI</name>
<feature type="region of interest" description="Disordered" evidence="1">
    <location>
        <begin position="25"/>
        <end position="88"/>
    </location>
</feature>
<reference evidence="3 4" key="1">
    <citation type="submission" date="2021-01" db="EMBL/GenBank/DDBJ databases">
        <title>Genomic Encyclopedia of Type Strains, Phase IV (KMG-IV): sequencing the most valuable type-strain genomes for metagenomic binning, comparative biology and taxonomic classification.</title>
        <authorList>
            <person name="Goeker M."/>
        </authorList>
    </citation>
    <scope>NUCLEOTIDE SEQUENCE [LARGE SCALE GENOMIC DNA]</scope>
    <source>
        <strain evidence="3 4">DSM 105482</strain>
    </source>
</reference>
<gene>
    <name evidence="3" type="ORF">JOC77_001004</name>
</gene>
<dbReference type="Proteomes" id="UP000823486">
    <property type="component" value="Unassembled WGS sequence"/>
</dbReference>
<accession>A0ABS2QEL5</accession>
<evidence type="ECO:0000256" key="2">
    <source>
        <dbReference type="SAM" id="Phobius"/>
    </source>
</evidence>
<keyword evidence="2" id="KW-0472">Membrane</keyword>
<proteinExistence type="predicted"/>
<feature type="transmembrane region" description="Helical" evidence="2">
    <location>
        <begin position="130"/>
        <end position="149"/>
    </location>
</feature>
<keyword evidence="4" id="KW-1185">Reference proteome</keyword>
<evidence type="ECO:0000256" key="1">
    <source>
        <dbReference type="SAM" id="MobiDB-lite"/>
    </source>
</evidence>
<dbReference type="EMBL" id="JAFBFI010000003">
    <property type="protein sequence ID" value="MBM7691597.1"/>
    <property type="molecule type" value="Genomic_DNA"/>
</dbReference>
<feature type="compositionally biased region" description="Low complexity" evidence="1">
    <location>
        <begin position="28"/>
        <end position="42"/>
    </location>
</feature>
<evidence type="ECO:0000313" key="3">
    <source>
        <dbReference type="EMBL" id="MBM7691597.1"/>
    </source>
</evidence>
<comment type="caution">
    <text evidence="3">The sequence shown here is derived from an EMBL/GenBank/DDBJ whole genome shotgun (WGS) entry which is preliminary data.</text>
</comment>
<feature type="compositionally biased region" description="Polar residues" evidence="1">
    <location>
        <begin position="77"/>
        <end position="88"/>
    </location>
</feature>
<feature type="compositionally biased region" description="Low complexity" evidence="1">
    <location>
        <begin position="51"/>
        <end position="73"/>
    </location>
</feature>
<dbReference type="RefSeq" id="WP_204539420.1">
    <property type="nucleotide sequence ID" value="NZ_JAFBFI010000003.1"/>
</dbReference>
<evidence type="ECO:0000313" key="4">
    <source>
        <dbReference type="Proteomes" id="UP000823486"/>
    </source>
</evidence>
<keyword evidence="2" id="KW-0812">Transmembrane</keyword>